<reference evidence="2" key="2">
    <citation type="journal article" date="2003" name="Plasmid">
        <title>Bacillus subtilis soil isolates: plasmid replicon analysis and construction of a new theta-replicating vector.</title>
        <authorList>
            <person name="Titok M.A."/>
            <person name="Chapuis J."/>
            <person name="Selezneva Y.V."/>
            <person name="Lagodich A.V."/>
            <person name="Prokulevich V.A."/>
            <person name="Ehrlich S.D."/>
            <person name="Janniere L."/>
        </authorList>
    </citation>
    <scope>NUCLEOTIDE SEQUENCE</scope>
    <source>
        <strain evidence="2">72</strain>
        <plasmid evidence="2">pBS72</plasmid>
    </source>
</reference>
<reference evidence="2" key="3">
    <citation type="journal article" date="2004" name="Mol. Biol. (Mosk.)">
        <title>The replication system of plasmids from Bacillus subtilis environmental isolates.</title>
        <authorList>
            <person name="Lagodich A.V."/>
            <person name="Shtaniuk Iu.V."/>
            <person name="Prozorov A.A."/>
            <person name="Titok M.A."/>
        </authorList>
    </citation>
    <scope>NUCLEOTIDE SEQUENCE</scope>
    <source>
        <strain evidence="2">72</strain>
        <plasmid evidence="2">pBS72</plasmid>
    </source>
</reference>
<geneLocation type="plasmid" evidence="2">
    <name>pBS72</name>
</geneLocation>
<gene>
    <name evidence="2" type="ORF">pBS72_0140</name>
</gene>
<dbReference type="AlphaFoldDB" id="A0A1J0AKM0"/>
<dbReference type="EMBL" id="KX711616">
    <property type="protein sequence ID" value="APB62283.1"/>
    <property type="molecule type" value="Genomic_DNA"/>
</dbReference>
<accession>A0A1J0AKM0</accession>
<protein>
    <submittedName>
        <fullName evidence="2">Uncharacterized protein</fullName>
    </submittedName>
</protein>
<evidence type="ECO:0000313" key="2">
    <source>
        <dbReference type="EMBL" id="APB62283.1"/>
    </source>
</evidence>
<reference evidence="2" key="1">
    <citation type="journal article" date="2002" name="Mikrobiologiia">
        <title>Soil strain of Bacillus subtilis harboring a large plasmid that mediates high-frequency conjugal mobilization.</title>
        <authorList>
            <person name="Lotareva O.V."/>
            <person name="Poluektova E.U."/>
            <person name="Titok M.A."/>
            <person name="Prozorov A.A."/>
        </authorList>
    </citation>
    <scope>NUCLEOTIDE SEQUENCE</scope>
    <source>
        <strain evidence="2">72</strain>
        <plasmid evidence="2">pBS72</plasmid>
    </source>
</reference>
<organism evidence="2">
    <name type="scientific">Bacillus subtilis</name>
    <dbReference type="NCBI Taxonomy" id="1423"/>
    <lineage>
        <taxon>Bacteria</taxon>
        <taxon>Bacillati</taxon>
        <taxon>Bacillota</taxon>
        <taxon>Bacilli</taxon>
        <taxon>Bacillales</taxon>
        <taxon>Bacillaceae</taxon>
        <taxon>Bacillus</taxon>
    </lineage>
</organism>
<name>A0A1J0AKM0_BACIU</name>
<sequence>MQERPVIFKRKITATCFLFFLLGLLFFLDSEFNKVEAASYSPYDVNMNGVNSATQGNRAASFTSGKKLVYDVYDGKDGKESWKVVNRDYGKGKQPYLEFSGWSAIVGYTHHTKDNQDTYFYLTNNKNEKRVYKAEQLSSVSASKDIEYNRKSETGSINNPCSSSAHNKNNDECNMYYNAVGFKAHIPLNDLFGEGIDDDNWTVQIVKRVENHYIYDDLRVPFEFNLNYSNGVLQLSSGLDAKNLKMGYEGVARRDFARQGGYSGGRYFTKGDTYTAKSTNQESTVVWYGVKTPEEQNKTKWAASLYWIFGGERATLRYNVTTVNVNIVHKDKDTGKILKSEKTKGTVGKTYSYAPESKGTFKDENGADYVPVSKAKSGKIGKSDLNITFEYQVPSQKITVVHKDKDTGKILRTDSTSQKVGTSYSKKPENRGVFKGENDRPYVPISKAVSGKVPEKGVTITFEYRLSVPAPNTGGEIEGSKDGDAALKGEVSWSLYKKNNGDKSYLRYVNDLSVKGKHYATKNINKKITTALINKTQSTDEKLLIENQEPNKMKNKDIEYTLTYEYTNFYKDVYAPKEFLGDDVFVWEKIGTKADWSKSKKTDKTITLKAEHSYGGKLEFSRDGMTEKGFITGEYGFIDGSISKDKEYFASNTSNKIRELQTQAWMSFLKEGFYPQYSVTLKQREQDPNMKVSHSLVHGKVTAFYYPNDLDGNLKEKFANQTEDKLTKYAIPLTIIGKQPNEKANPFIFRSAEDFYITKNTGFVDSIKDNENASKKIKEDYEKYTSQSYNDTILSKNHGLSADQIKQNGGGYYLPIDSESNLKTDKEYTDWIVVQNMGLNDLKLMIPQTYKFKHYLIGAAGDDPIFNEQSETPVAIGADKYPNTVTINNEQRQKILKKDILKRDDLLYGFKAIDIKSISSLLKNEGLNP</sequence>
<proteinExistence type="predicted"/>
<evidence type="ECO:0000256" key="1">
    <source>
        <dbReference type="SAM" id="MobiDB-lite"/>
    </source>
</evidence>
<feature type="region of interest" description="Disordered" evidence="1">
    <location>
        <begin position="415"/>
        <end position="438"/>
    </location>
</feature>
<keyword evidence="2" id="KW-0614">Plasmid</keyword>
<reference evidence="2" key="4">
    <citation type="journal article" date="2006" name="Microbiology">
        <title>The replicative polymerases PolC and DnaE are required for theta replication of the Bacillus subtilis plasmid pBS72.</title>
        <authorList>
            <person name="Titok M."/>
            <person name="Suski C."/>
            <person name="Dalmais B."/>
            <person name="Ehrlich S.D."/>
            <person name="Janniere L."/>
        </authorList>
    </citation>
    <scope>NUCLEOTIDE SEQUENCE</scope>
    <source>
        <strain evidence="2">72</strain>
        <plasmid evidence="2">pBS72</plasmid>
    </source>
</reference>
<feature type="compositionally biased region" description="Basic and acidic residues" evidence="1">
    <location>
        <begin position="426"/>
        <end position="438"/>
    </location>
</feature>
<reference evidence="2" key="5">
    <citation type="submission" date="2016-08" db="EMBL/GenBank/DDBJ databases">
        <authorList>
            <person name="Satsunkevich N.E."/>
            <person name="Valentovich L.N."/>
            <person name="Kolomiets E.I."/>
            <person name="Titok M.A."/>
        </authorList>
    </citation>
    <scope>NUCLEOTIDE SEQUENCE</scope>
    <source>
        <strain evidence="2">72</strain>
        <plasmid evidence="2">pBS72</plasmid>
    </source>
</reference>
<feature type="compositionally biased region" description="Polar residues" evidence="1">
    <location>
        <begin position="415"/>
        <end position="425"/>
    </location>
</feature>